<organism evidence="1 2">
    <name type="scientific">Armillaria ostoyae</name>
    <name type="common">Armillaria root rot fungus</name>
    <dbReference type="NCBI Taxonomy" id="47428"/>
    <lineage>
        <taxon>Eukaryota</taxon>
        <taxon>Fungi</taxon>
        <taxon>Dikarya</taxon>
        <taxon>Basidiomycota</taxon>
        <taxon>Agaricomycotina</taxon>
        <taxon>Agaricomycetes</taxon>
        <taxon>Agaricomycetidae</taxon>
        <taxon>Agaricales</taxon>
        <taxon>Marasmiineae</taxon>
        <taxon>Physalacriaceae</taxon>
        <taxon>Armillaria</taxon>
    </lineage>
</organism>
<dbReference type="OrthoDB" id="3028716at2759"/>
<gene>
    <name evidence="1" type="ORF">ARMOST_14551</name>
</gene>
<proteinExistence type="predicted"/>
<sequence>MLQPEREQDAGAASAEHLPTMHDALDGLRDMEASVFHSANYLITQVTICTPFQEKAMLAIFEPFHDAVVDFLNPVIEAWSDVPYVVSFFASLLHQPTPDPEETSWIGEIYHSIRLNAQSARSCLPILCTAIVRVKDPLLNQLRGPCGLEQLLRTSKWLGTSSTRVDILDSLPQLLFEFRIYCERTMRYLNVIEQYIVGLHDFCSDEGRIRALNGREEISRRLYDLSQFAVDIMQHAPYHSSKLGWKGSEVPVRSDYKGRRHLREDSTFSRIIP</sequence>
<reference evidence="2" key="1">
    <citation type="journal article" date="2017" name="Nat. Ecol. Evol.">
        <title>Genome expansion and lineage-specific genetic innovations in the forest pathogenic fungi Armillaria.</title>
        <authorList>
            <person name="Sipos G."/>
            <person name="Prasanna A.N."/>
            <person name="Walter M.C."/>
            <person name="O'Connor E."/>
            <person name="Balint B."/>
            <person name="Krizsan K."/>
            <person name="Kiss B."/>
            <person name="Hess J."/>
            <person name="Varga T."/>
            <person name="Slot J."/>
            <person name="Riley R."/>
            <person name="Boka B."/>
            <person name="Rigling D."/>
            <person name="Barry K."/>
            <person name="Lee J."/>
            <person name="Mihaltcheva S."/>
            <person name="LaButti K."/>
            <person name="Lipzen A."/>
            <person name="Waldron R."/>
            <person name="Moloney N.M."/>
            <person name="Sperisen C."/>
            <person name="Kredics L."/>
            <person name="Vagvoelgyi C."/>
            <person name="Patrignani A."/>
            <person name="Fitzpatrick D."/>
            <person name="Nagy I."/>
            <person name="Doyle S."/>
            <person name="Anderson J.B."/>
            <person name="Grigoriev I.V."/>
            <person name="Gueldener U."/>
            <person name="Muensterkoetter M."/>
            <person name="Nagy L.G."/>
        </authorList>
    </citation>
    <scope>NUCLEOTIDE SEQUENCE [LARGE SCALE GENOMIC DNA]</scope>
    <source>
        <strain evidence="2">C18/9</strain>
    </source>
</reference>
<protein>
    <submittedName>
        <fullName evidence="1">Uncharacterized protein</fullName>
    </submittedName>
</protein>
<name>A0A284RQZ5_ARMOS</name>
<dbReference type="AlphaFoldDB" id="A0A284RQZ5"/>
<accession>A0A284RQZ5</accession>
<evidence type="ECO:0000313" key="1">
    <source>
        <dbReference type="EMBL" id="SJL11148.1"/>
    </source>
</evidence>
<evidence type="ECO:0000313" key="2">
    <source>
        <dbReference type="Proteomes" id="UP000219338"/>
    </source>
</evidence>
<dbReference type="EMBL" id="FUEG01000013">
    <property type="protein sequence ID" value="SJL11148.1"/>
    <property type="molecule type" value="Genomic_DNA"/>
</dbReference>
<keyword evidence="2" id="KW-1185">Reference proteome</keyword>
<dbReference type="Proteomes" id="UP000219338">
    <property type="component" value="Unassembled WGS sequence"/>
</dbReference>